<dbReference type="PROSITE" id="PS50206">
    <property type="entry name" value="RHODANESE_3"/>
    <property type="match status" value="1"/>
</dbReference>
<dbReference type="NCBIfam" id="NF001135">
    <property type="entry name" value="PRK00142.1-3"/>
    <property type="match status" value="1"/>
</dbReference>
<dbReference type="GO" id="GO:0006400">
    <property type="term" value="P:tRNA modification"/>
    <property type="evidence" value="ECO:0007669"/>
    <property type="project" value="UniProtKB-UniRule"/>
</dbReference>
<dbReference type="PANTHER" id="PTHR43268">
    <property type="entry name" value="THIOSULFATE SULFURTRANSFERASE/RHODANESE-LIKE DOMAIN-CONTAINING PROTEIN 2"/>
    <property type="match status" value="1"/>
</dbReference>
<dbReference type="InterPro" id="IPR036873">
    <property type="entry name" value="Rhodanese-like_dom_sf"/>
</dbReference>
<dbReference type="PANTHER" id="PTHR43268:SF3">
    <property type="entry name" value="RHODANESE-LIKE DOMAIN-CONTAINING PROTEIN 7-RELATED"/>
    <property type="match status" value="1"/>
</dbReference>
<proteinExistence type="inferred from homology"/>
<reference evidence="3" key="1">
    <citation type="submission" date="2011-11" db="EMBL/GenBank/DDBJ databases">
        <title>Construction and analysis of a metagenome of deep-sea sediment.</title>
        <authorList>
            <person name="Huo Y.-Y."/>
            <person name="Cheng H."/>
            <person name="Wu M."/>
        </authorList>
    </citation>
    <scope>NUCLEOTIDE SEQUENCE</scope>
</reference>
<dbReference type="InterPro" id="IPR020936">
    <property type="entry name" value="TrhO"/>
</dbReference>
<evidence type="ECO:0000256" key="1">
    <source>
        <dbReference type="HAMAP-Rule" id="MF_00469"/>
    </source>
</evidence>
<dbReference type="EMBL" id="JQ085822">
    <property type="protein sequence ID" value="AFD03325.1"/>
    <property type="molecule type" value="Genomic_DNA"/>
</dbReference>
<comment type="similarity">
    <text evidence="1">Belongs to the TrhO family.</text>
</comment>
<organism evidence="3">
    <name type="scientific">uncultured bacterium W5-15b</name>
    <dbReference type="NCBI Taxonomy" id="1130997"/>
    <lineage>
        <taxon>Bacteria</taxon>
        <taxon>environmental samples</taxon>
    </lineage>
</organism>
<dbReference type="Gene3D" id="3.40.250.10">
    <property type="entry name" value="Rhodanese-like domain"/>
    <property type="match status" value="1"/>
</dbReference>
<dbReference type="SMART" id="SM00450">
    <property type="entry name" value="RHOD"/>
    <property type="match status" value="1"/>
</dbReference>
<dbReference type="NCBIfam" id="NF001136">
    <property type="entry name" value="PRK00142.1-4"/>
    <property type="match status" value="1"/>
</dbReference>
<keyword evidence="1" id="KW-0819">tRNA processing</keyword>
<dbReference type="Gene3D" id="3.30.70.100">
    <property type="match status" value="1"/>
</dbReference>
<sequence length="311" mass="35892">MKEITIVSLYKFVNILDTESFRKELLAECKNLAIKGTFIIASEGINGTIAGTGENIESVIQFLECDNRFADIECKYSFDNKIPFYRMKVKIKDELIPIGVDGVDPREIVGTYVSPKEWNKLVEDPEVLLIDVRNQYEIEVGSFKGALNPETDNFRYFPEFVENNLEPDEHRKVAMFCTGGIRCEKASSYMLSKGFKEVFHLKGGILKYLEDVPKEKSLWDGECFVFDNRASVDHDLQNGIYDLCHNCRFPVSPEDMESEYFVKGISCPRCHDSITPERRTSLEERNRQIRLAKERNQSHLGVNQRRKTKIM</sequence>
<dbReference type="SUPFAM" id="SSF52821">
    <property type="entry name" value="Rhodanese/Cell cycle control phosphatase"/>
    <property type="match status" value="1"/>
</dbReference>
<keyword evidence="1" id="KW-0560">Oxidoreductase</keyword>
<dbReference type="CDD" id="cd01518">
    <property type="entry name" value="RHOD_YceA"/>
    <property type="match status" value="1"/>
</dbReference>
<dbReference type="InterPro" id="IPR040503">
    <property type="entry name" value="TRHO_N"/>
</dbReference>
<dbReference type="GO" id="GO:0016705">
    <property type="term" value="F:oxidoreductase activity, acting on paired donors, with incorporation or reduction of molecular oxygen"/>
    <property type="evidence" value="ECO:0007669"/>
    <property type="project" value="UniProtKB-UniRule"/>
</dbReference>
<dbReference type="HAMAP" id="MF_00469">
    <property type="entry name" value="TrhO"/>
    <property type="match status" value="1"/>
</dbReference>
<name>H9BX03_9BACT</name>
<dbReference type="AlphaFoldDB" id="H9BX03"/>
<dbReference type="EC" id="1.14.-.-" evidence="1"/>
<comment type="catalytic activity">
    <reaction evidence="1">
        <text>uridine(34) in tRNA + AH2 + O2 = 5-hydroxyuridine(34) in tRNA + A + H2O</text>
        <dbReference type="Rhea" id="RHEA:64224"/>
        <dbReference type="Rhea" id="RHEA-COMP:11727"/>
        <dbReference type="Rhea" id="RHEA-COMP:13381"/>
        <dbReference type="ChEBI" id="CHEBI:13193"/>
        <dbReference type="ChEBI" id="CHEBI:15377"/>
        <dbReference type="ChEBI" id="CHEBI:15379"/>
        <dbReference type="ChEBI" id="CHEBI:17499"/>
        <dbReference type="ChEBI" id="CHEBI:65315"/>
        <dbReference type="ChEBI" id="CHEBI:136877"/>
    </reaction>
</comment>
<dbReference type="InterPro" id="IPR001763">
    <property type="entry name" value="Rhodanese-like_dom"/>
</dbReference>
<evidence type="ECO:0000313" key="3">
    <source>
        <dbReference type="EMBL" id="AFD03325.1"/>
    </source>
</evidence>
<feature type="domain" description="Rhodanese" evidence="2">
    <location>
        <begin position="123"/>
        <end position="217"/>
    </location>
</feature>
<accession>H9BX03</accession>
<dbReference type="Pfam" id="PF00581">
    <property type="entry name" value="Rhodanese"/>
    <property type="match status" value="1"/>
</dbReference>
<comment type="function">
    <text evidence="1">Catalyzes oxygen-dependent 5-hydroxyuridine (ho5U) modification at position 34 in tRNAs.</text>
</comment>
<dbReference type="Pfam" id="PF17773">
    <property type="entry name" value="UPF0176_N"/>
    <property type="match status" value="1"/>
</dbReference>
<evidence type="ECO:0000259" key="2">
    <source>
        <dbReference type="PROSITE" id="PS50206"/>
    </source>
</evidence>
<protein>
    <recommendedName>
        <fullName evidence="1">tRNA uridine(34) hydroxylase</fullName>
        <ecNumber evidence="1">1.14.-.-</ecNumber>
    </recommendedName>
    <alternativeName>
        <fullName evidence="1">tRNA hydroxylation protein O</fullName>
    </alternativeName>
</protein>
<gene>
    <name evidence="1" type="primary">trhO</name>
</gene>